<evidence type="ECO:0000313" key="1">
    <source>
        <dbReference type="EMBL" id="KYD20526.1"/>
    </source>
</evidence>
<sequence length="72" mass="7817">MAKTLMLYFLTGSGKTVSLSVNDPKEPLNGDEIKSAMEQIIAADVFEAKGESLAAVKEARLVDRNVEIFPMS</sequence>
<comment type="caution">
    <text evidence="1">The sequence shown here is derived from an EMBL/GenBank/DDBJ whole genome shotgun (WGS) entry which is preliminary data.</text>
</comment>
<proteinExistence type="predicted"/>
<evidence type="ECO:0000313" key="4">
    <source>
        <dbReference type="Proteomes" id="UP000257014"/>
    </source>
</evidence>
<evidence type="ECO:0000313" key="2">
    <source>
        <dbReference type="EMBL" id="REJ25492.1"/>
    </source>
</evidence>
<dbReference type="RefSeq" id="WP_061568517.1">
    <property type="nucleotide sequence ID" value="NZ_JBAIZG010000068.1"/>
</dbReference>
<accession>A0A150M7Y1</accession>
<dbReference type="EMBL" id="QEWE01000032">
    <property type="protein sequence ID" value="REJ25492.1"/>
    <property type="molecule type" value="Genomic_DNA"/>
</dbReference>
<protein>
    <submittedName>
        <fullName evidence="2">DUF2922 domain-containing protein</fullName>
    </submittedName>
</protein>
<dbReference type="EMBL" id="LQYT01000034">
    <property type="protein sequence ID" value="KYD20526.1"/>
    <property type="molecule type" value="Genomic_DNA"/>
</dbReference>
<gene>
    <name evidence="1" type="ORF">B4135_1827</name>
    <name evidence="2" type="ORF">C6P37_14755</name>
</gene>
<name>A0A150M7Y1_9BACI</name>
<dbReference type="Proteomes" id="UP000257014">
    <property type="component" value="Unassembled WGS sequence"/>
</dbReference>
<dbReference type="Proteomes" id="UP000075683">
    <property type="component" value="Unassembled WGS sequence"/>
</dbReference>
<dbReference type="AlphaFoldDB" id="A0A150M7Y1"/>
<evidence type="ECO:0000313" key="3">
    <source>
        <dbReference type="Proteomes" id="UP000075683"/>
    </source>
</evidence>
<dbReference type="InterPro" id="IPR021321">
    <property type="entry name" value="DUF2922"/>
</dbReference>
<organism evidence="1 3">
    <name type="scientific">Caldibacillus debilis</name>
    <dbReference type="NCBI Taxonomy" id="301148"/>
    <lineage>
        <taxon>Bacteria</taxon>
        <taxon>Bacillati</taxon>
        <taxon>Bacillota</taxon>
        <taxon>Bacilli</taxon>
        <taxon>Bacillales</taxon>
        <taxon>Bacillaceae</taxon>
        <taxon>Caldibacillus</taxon>
    </lineage>
</organism>
<dbReference type="OrthoDB" id="2454247at2"/>
<dbReference type="Pfam" id="PF11148">
    <property type="entry name" value="DUF2922"/>
    <property type="match status" value="1"/>
</dbReference>
<reference evidence="2 4" key="2">
    <citation type="submission" date="2018-03" db="EMBL/GenBank/DDBJ databases">
        <authorList>
            <person name="Keele B.F."/>
        </authorList>
    </citation>
    <scope>NUCLEOTIDE SEQUENCE [LARGE SCALE GENOMIC DNA]</scope>
    <source>
        <strain evidence="2">ZCTH4_d</strain>
    </source>
</reference>
<dbReference type="STRING" id="301148.B4135_1827"/>
<reference evidence="1 3" key="1">
    <citation type="submission" date="2016-01" db="EMBL/GenBank/DDBJ databases">
        <title>Draft Genome Sequences of Seven Thermophilic Sporeformers Isolated from Foods.</title>
        <authorList>
            <person name="Berendsen E.M."/>
            <person name="Wells-Bennik M.H."/>
            <person name="Krawcyk A.O."/>
            <person name="De Jong A."/>
            <person name="Holsappel S."/>
            <person name="Eijlander R.T."/>
            <person name="Kuipers O.P."/>
        </authorList>
    </citation>
    <scope>NUCLEOTIDE SEQUENCE [LARGE SCALE GENOMIC DNA]</scope>
    <source>
        <strain evidence="1 3">B4135</strain>
    </source>
</reference>